<evidence type="ECO:0000313" key="1">
    <source>
        <dbReference type="EMBL" id="KAJ9052498.1"/>
    </source>
</evidence>
<reference evidence="1" key="1">
    <citation type="submission" date="2022-04" db="EMBL/GenBank/DDBJ databases">
        <title>Genome of the entomopathogenic fungus Entomophthora muscae.</title>
        <authorList>
            <person name="Elya C."/>
            <person name="Lovett B.R."/>
            <person name="Lee E."/>
            <person name="Macias A.M."/>
            <person name="Hajek A.E."/>
            <person name="De Bivort B.L."/>
            <person name="Kasson M.T."/>
            <person name="De Fine Licht H.H."/>
            <person name="Stajich J.E."/>
        </authorList>
    </citation>
    <scope>NUCLEOTIDE SEQUENCE</scope>
    <source>
        <strain evidence="1">Berkeley</strain>
    </source>
</reference>
<proteinExistence type="predicted"/>
<comment type="caution">
    <text evidence="1">The sequence shown here is derived from an EMBL/GenBank/DDBJ whole genome shotgun (WGS) entry which is preliminary data.</text>
</comment>
<evidence type="ECO:0000313" key="2">
    <source>
        <dbReference type="Proteomes" id="UP001165960"/>
    </source>
</evidence>
<organism evidence="1 2">
    <name type="scientific">Entomophthora muscae</name>
    <dbReference type="NCBI Taxonomy" id="34485"/>
    <lineage>
        <taxon>Eukaryota</taxon>
        <taxon>Fungi</taxon>
        <taxon>Fungi incertae sedis</taxon>
        <taxon>Zoopagomycota</taxon>
        <taxon>Entomophthoromycotina</taxon>
        <taxon>Entomophthoromycetes</taxon>
        <taxon>Entomophthorales</taxon>
        <taxon>Entomophthoraceae</taxon>
        <taxon>Entomophthora</taxon>
    </lineage>
</organism>
<gene>
    <name evidence="1" type="ORF">DSO57_1033529</name>
</gene>
<protein>
    <submittedName>
        <fullName evidence="1">Uncharacterized protein</fullName>
    </submittedName>
</protein>
<sequence length="684" mass="75971">MPFSTSYSFTFSKLSHHFNKVVESVENWRKVKDSIVSIKALFTSNAAASGLTEISANVATIAAPLVKCINSEHNNLAKEAIDLSAFLSFTLESGFAAHVNQFCPALIQTLGKTNKVCSSQGFAALSTIIANVKSIFVVHQICSAAICKSFIARPLSAKLFLQLIDSFSAQILLKGCNDIEKVFSQGLVDPVLHIKEVFRSAFQTYVQKLPLRLEPLFKSLPKEVLKFFDQSRAISSAQIIQVASKSVKPASKVPTSVQPIKKLLSIQVGHATSSSDIAFASSSVPKHQKKPSSVQLSKNPTQASAMSSPSTAAYSVTSATRRQLKRSTIINEKIPDYSHIKSKVYQEHLAPVQMSLTSQSPSTARYSIPCPRATTFSQSSKYAIAITKEVPSSRKAVPYSHTLCPSQKPDGVVSQTVSSPEIDEPSPSLFLGQKPFGPIWQKMLSPKKYAPYSPTLSQKTYEAVSQKISGSKNYESCTQPLLNQESSESICQTIPSPEKYGPSTSSFLEHVPSWKFCQRIPSPEKYELSTQSSLGQKPSEQFHQRIPSPEMYEPYSTIRVKNADGDFEEVPRPEKYGSDYYPSEKSKLHKWIYFYYPNMSYHDRILSPFSLPCIAQYTREELATLPFLDDVFGHRSTPVIPQSVKPDDFNNIFNNDIDTILADTDFGLNNSNHYCRRIDSYEDL</sequence>
<dbReference type="Proteomes" id="UP001165960">
    <property type="component" value="Unassembled WGS sequence"/>
</dbReference>
<accession>A0ACC2RR41</accession>
<dbReference type="EMBL" id="QTSX02006655">
    <property type="protein sequence ID" value="KAJ9052498.1"/>
    <property type="molecule type" value="Genomic_DNA"/>
</dbReference>
<keyword evidence="2" id="KW-1185">Reference proteome</keyword>
<name>A0ACC2RR41_9FUNG</name>